<evidence type="ECO:0000313" key="1">
    <source>
        <dbReference type="EMBL" id="MFB9149552.1"/>
    </source>
</evidence>
<dbReference type="EMBL" id="JBHMEC010000011">
    <property type="protein sequence ID" value="MFB9149552.1"/>
    <property type="molecule type" value="Genomic_DNA"/>
</dbReference>
<comment type="caution">
    <text evidence="1">The sequence shown here is derived from an EMBL/GenBank/DDBJ whole genome shotgun (WGS) entry which is preliminary data.</text>
</comment>
<proteinExistence type="predicted"/>
<reference evidence="1 2" key="1">
    <citation type="submission" date="2024-09" db="EMBL/GenBank/DDBJ databases">
        <authorList>
            <person name="Sun Q."/>
            <person name="Mori K."/>
        </authorList>
    </citation>
    <scope>NUCLEOTIDE SEQUENCE [LARGE SCALE GENOMIC DNA]</scope>
    <source>
        <strain evidence="1 2">CECT 9424</strain>
    </source>
</reference>
<name>A0ABV5HYP6_9RHOB</name>
<gene>
    <name evidence="1" type="ORF">ACFFU4_07280</name>
</gene>
<evidence type="ECO:0000313" key="2">
    <source>
        <dbReference type="Proteomes" id="UP001589670"/>
    </source>
</evidence>
<dbReference type="RefSeq" id="WP_377068580.1">
    <property type="nucleotide sequence ID" value="NZ_JBHMEC010000011.1"/>
</dbReference>
<protein>
    <recommendedName>
        <fullName evidence="3">Helix-turn-helix domain-containing protein</fullName>
    </recommendedName>
</protein>
<evidence type="ECO:0008006" key="3">
    <source>
        <dbReference type="Google" id="ProtNLM"/>
    </source>
</evidence>
<accession>A0ABV5HYP6</accession>
<organism evidence="1 2">
    <name type="scientific">Roseovarius ramblicola</name>
    <dbReference type="NCBI Taxonomy" id="2022336"/>
    <lineage>
        <taxon>Bacteria</taxon>
        <taxon>Pseudomonadati</taxon>
        <taxon>Pseudomonadota</taxon>
        <taxon>Alphaproteobacteria</taxon>
        <taxon>Rhodobacterales</taxon>
        <taxon>Roseobacteraceae</taxon>
        <taxon>Roseovarius</taxon>
    </lineage>
</organism>
<dbReference type="Proteomes" id="UP001589670">
    <property type="component" value="Unassembled WGS sequence"/>
</dbReference>
<sequence length="119" mass="13124">MNAQAPSVVIYVNGASCADPGTGGGGQSVGELSAHQLVEATQLRRRFDPHKVHRQFPERWQRYIRSQYRSLAHVCQVFDVSEKTARNWWNGTTGAVGGHVAVAVQEHPVEAPRMLFAAE</sequence>
<keyword evidence="2" id="KW-1185">Reference proteome</keyword>